<organism evidence="2">
    <name type="scientific">Quercus suber</name>
    <name type="common">Cork oak</name>
    <dbReference type="NCBI Taxonomy" id="58331"/>
    <lineage>
        <taxon>Eukaryota</taxon>
        <taxon>Viridiplantae</taxon>
        <taxon>Streptophyta</taxon>
        <taxon>Embryophyta</taxon>
        <taxon>Tracheophyta</taxon>
        <taxon>Spermatophyta</taxon>
        <taxon>Magnoliopsida</taxon>
        <taxon>eudicotyledons</taxon>
        <taxon>Gunneridae</taxon>
        <taxon>Pentapetalae</taxon>
        <taxon>rosids</taxon>
        <taxon>fabids</taxon>
        <taxon>Fagales</taxon>
        <taxon>Fagaceae</taxon>
        <taxon>Quercus</taxon>
    </lineage>
</organism>
<dbReference type="EMBL" id="PKMF04000028">
    <property type="protein sequence ID" value="KAK7857264.1"/>
    <property type="molecule type" value="Genomic_DNA"/>
</dbReference>
<dbReference type="AlphaFoldDB" id="A0AAW0M2J1"/>
<reference evidence="2" key="3">
    <citation type="submission" date="2023-07" db="EMBL/GenBank/DDBJ databases">
        <title>An improved reference 1 genome and first organelle genomes of Quercus suber.</title>
        <authorList>
            <consortium name="Genosuber Consortium"/>
            <person name="Usie A."/>
            <person name="Serra O."/>
            <person name="Barros P."/>
        </authorList>
    </citation>
    <scope>NUCLEOTIDE SEQUENCE</scope>
    <source>
        <strain evidence="2">HL8</strain>
        <tissue evidence="2">Leaves</tissue>
    </source>
</reference>
<evidence type="ECO:0000256" key="1">
    <source>
        <dbReference type="SAM" id="MobiDB-lite"/>
    </source>
</evidence>
<proteinExistence type="predicted"/>
<sequence length="102" mass="11594">MVDYSNRHKRKKVGSIESNMNIQGSGRTAEKTLFEAISSIGFMYTMERPRFSDHLEAIKVRLSCKIIDFVGLHVLAYEALIGDCSRKPYHLFPDSIGCKPLE</sequence>
<name>A0AAW0M2J1_QUESU</name>
<accession>A0AAW0M2J1</accession>
<protein>
    <submittedName>
        <fullName evidence="2">Uncharacterized protein</fullName>
    </submittedName>
</protein>
<evidence type="ECO:0000313" key="2">
    <source>
        <dbReference type="EMBL" id="KAK7857264.1"/>
    </source>
</evidence>
<comment type="caution">
    <text evidence="2">The sequence shown here is derived from an EMBL/GenBank/DDBJ whole genome shotgun (WGS) entry which is preliminary data.</text>
</comment>
<reference evidence="2" key="1">
    <citation type="submission" date="2017-12" db="EMBL/GenBank/DDBJ databases">
        <authorList>
            <person name="Barbosa P."/>
            <person name="Usie A."/>
            <person name="Ramos A.M."/>
        </authorList>
    </citation>
    <scope>NUCLEOTIDE SEQUENCE</scope>
    <source>
        <strain evidence="2">HL8</strain>
        <tissue evidence="2">Leaves</tissue>
    </source>
</reference>
<reference evidence="2" key="2">
    <citation type="journal article" date="2018" name="Sci. Data">
        <title>The draft genome sequence of cork oak.</title>
        <authorList>
            <person name="Ramos A.M."/>
            <person name="Usie A."/>
            <person name="Barbosa P."/>
            <person name="Barros P.M."/>
            <person name="Capote T."/>
            <person name="Chaves I."/>
            <person name="Simoes F."/>
            <person name="Abreu I."/>
            <person name="Carrasquinho I."/>
            <person name="Faro C."/>
            <person name="Guimaraes J.B."/>
            <person name="Mendonca D."/>
            <person name="Nobrega F."/>
            <person name="Rodrigues L."/>
            <person name="Saibo N.J.M."/>
            <person name="Varela M.C."/>
            <person name="Egas C."/>
            <person name="Matos J."/>
            <person name="Miguel C.M."/>
            <person name="Oliveira M.M."/>
            <person name="Ricardo C.P."/>
            <person name="Goncalves S."/>
        </authorList>
    </citation>
    <scope>NUCLEOTIDE SEQUENCE [LARGE SCALE GENOMIC DNA]</scope>
    <source>
        <strain evidence="2">HL8</strain>
    </source>
</reference>
<feature type="region of interest" description="Disordered" evidence="1">
    <location>
        <begin position="1"/>
        <end position="21"/>
    </location>
</feature>
<gene>
    <name evidence="2" type="ORF">CFP56_018623</name>
</gene>